<evidence type="ECO:0000256" key="1">
    <source>
        <dbReference type="ARBA" id="ARBA00004141"/>
    </source>
</evidence>
<dbReference type="PANTHER" id="PTHR11629">
    <property type="entry name" value="VACUOLAR PROTON ATPASES"/>
    <property type="match status" value="1"/>
</dbReference>
<keyword evidence="4 10" id="KW-0812">Transmembrane</keyword>
<dbReference type="PANTHER" id="PTHR11629:SF63">
    <property type="entry name" value="V-TYPE PROTON ATPASE SUBUNIT A"/>
    <property type="match status" value="1"/>
</dbReference>
<evidence type="ECO:0000313" key="11">
    <source>
        <dbReference type="EMBL" id="HHR96092.1"/>
    </source>
</evidence>
<feature type="transmembrane region" description="Helical" evidence="10">
    <location>
        <begin position="511"/>
        <end position="541"/>
    </location>
</feature>
<dbReference type="EMBL" id="DRUB01000084">
    <property type="protein sequence ID" value="HHR96092.1"/>
    <property type="molecule type" value="Genomic_DNA"/>
</dbReference>
<dbReference type="InterPro" id="IPR002490">
    <property type="entry name" value="V-ATPase_116kDa_su"/>
</dbReference>
<keyword evidence="7 10" id="KW-0472">Membrane</keyword>
<feature type="transmembrane region" description="Helical" evidence="10">
    <location>
        <begin position="399"/>
        <end position="426"/>
    </location>
</feature>
<evidence type="ECO:0000256" key="5">
    <source>
        <dbReference type="ARBA" id="ARBA00022989"/>
    </source>
</evidence>
<evidence type="ECO:0000256" key="4">
    <source>
        <dbReference type="ARBA" id="ARBA00022692"/>
    </source>
</evidence>
<evidence type="ECO:0000256" key="10">
    <source>
        <dbReference type="RuleBase" id="RU361189"/>
    </source>
</evidence>
<evidence type="ECO:0000256" key="3">
    <source>
        <dbReference type="ARBA" id="ARBA00022448"/>
    </source>
</evidence>
<reference evidence="11" key="1">
    <citation type="journal article" date="2020" name="mSystems">
        <title>Genome- and Community-Level Interaction Insights into Carbon Utilization and Element Cycling Functions of Hydrothermarchaeota in Hydrothermal Sediment.</title>
        <authorList>
            <person name="Zhou Z."/>
            <person name="Liu Y."/>
            <person name="Xu W."/>
            <person name="Pan J."/>
            <person name="Luo Z.H."/>
            <person name="Li M."/>
        </authorList>
    </citation>
    <scope>NUCLEOTIDE SEQUENCE [LARGE SCALE GENOMIC DNA]</scope>
    <source>
        <strain evidence="11">SpSt-1</strain>
    </source>
</reference>
<accession>A0A7C5YTK3</accession>
<feature type="transmembrane region" description="Helical" evidence="10">
    <location>
        <begin position="553"/>
        <end position="580"/>
    </location>
</feature>
<evidence type="ECO:0000256" key="7">
    <source>
        <dbReference type="ARBA" id="ARBA00023136"/>
    </source>
</evidence>
<dbReference type="GO" id="GO:0007035">
    <property type="term" value="P:vacuolar acidification"/>
    <property type="evidence" value="ECO:0007669"/>
    <property type="project" value="TreeGrafter"/>
</dbReference>
<keyword evidence="6 10" id="KW-0406">Ion transport</keyword>
<keyword evidence="3 10" id="KW-0813">Transport</keyword>
<dbReference type="AlphaFoldDB" id="A0A7C5YTK3"/>
<evidence type="ECO:0000256" key="9">
    <source>
        <dbReference type="ARBA" id="ARBA00068671"/>
    </source>
</evidence>
<protein>
    <recommendedName>
        <fullName evidence="9 10">A-type ATP synthase subunit I</fullName>
    </recommendedName>
</protein>
<dbReference type="Pfam" id="PF01496">
    <property type="entry name" value="V_ATPase_I"/>
    <property type="match status" value="1"/>
</dbReference>
<keyword evidence="5 10" id="KW-1133">Transmembrane helix</keyword>
<evidence type="ECO:0000256" key="2">
    <source>
        <dbReference type="ARBA" id="ARBA00009904"/>
    </source>
</evidence>
<organism evidence="11">
    <name type="scientific">Ignisphaera aggregans</name>
    <dbReference type="NCBI Taxonomy" id="334771"/>
    <lineage>
        <taxon>Archaea</taxon>
        <taxon>Thermoproteota</taxon>
        <taxon>Thermoprotei</taxon>
        <taxon>Desulfurococcales</taxon>
        <taxon>Desulfurococcaceae</taxon>
        <taxon>Ignisphaera</taxon>
    </lineage>
</organism>
<feature type="transmembrane region" description="Helical" evidence="10">
    <location>
        <begin position="438"/>
        <end position="459"/>
    </location>
</feature>
<proteinExistence type="inferred from homology"/>
<evidence type="ECO:0000256" key="6">
    <source>
        <dbReference type="ARBA" id="ARBA00023065"/>
    </source>
</evidence>
<dbReference type="GO" id="GO:0046961">
    <property type="term" value="F:proton-transporting ATPase activity, rotational mechanism"/>
    <property type="evidence" value="ECO:0007669"/>
    <property type="project" value="InterPro"/>
</dbReference>
<gene>
    <name evidence="11" type="ORF">ENL47_04600</name>
</gene>
<comment type="function">
    <text evidence="8">Component of the A-type ATP synthase that produces ATP from ADP in the presence of a proton gradient across the membrane.</text>
</comment>
<comment type="similarity">
    <text evidence="2 10">Belongs to the V-ATPase 116 kDa subunit family.</text>
</comment>
<sequence>MTNLRYLLLSDPDIAYKVYVITSTDYVSRVMEDLFKLGIFEPVTQEVKEKELEEIKEYVKLIEQAKKVYDDITSYIKQPITIEISEVPMDIRGSIEDIYRKLFADLSAIKIIEDEISKKNRKLEINTLLKQLIEKILEKYPNADISILQYRGSLYTIETFIASKQSVNLLKTKALSIITESESEKYSVITALFLNRDYEEMIKTLPSDIETVNIIERYGHKKLVEVLNDIAVEIEDLKKYISASINKIDEILKKNINDIALLKMLLDVEYKKIEIWKTTLSSRYLTTVVGWIPKSKIELVIKNLKHLPVYIMYEEDPNPPVDFNNLKPFKPFELITEMYGVPSPNEWDPTPFLTYSFIFFFSLMFADIGYGIGIALAAKYILPKFVDNPKSLGFRRLQQVLYASSAACIVLGILSQSFLGSLLGYYLPIPRLLNYLDLMSMMGLSITIGYVFITIAHILTATKYYKLRDKGGALSEIGITILLISGAQYLRTYLYNYFRVYIPIIPVIYEYSLWICLVAIAIIITGKIISLHGLGALLWLFDVVGIIGDIFSFIRIAGIGMGSAMLAEIFNGFIVGAFAVGSEINIIIGVAAGVLMAFILHVFNLAVSAIGPFVHSLRLCLFEISSKFLEGAGRRIQPVKIVIGSMVLGPTKL</sequence>
<dbReference type="GO" id="GO:0051117">
    <property type="term" value="F:ATPase binding"/>
    <property type="evidence" value="ECO:0007669"/>
    <property type="project" value="TreeGrafter"/>
</dbReference>
<evidence type="ECO:0000256" key="8">
    <source>
        <dbReference type="ARBA" id="ARBA00059506"/>
    </source>
</evidence>
<feature type="transmembrane region" description="Helical" evidence="10">
    <location>
        <begin position="586"/>
        <end position="607"/>
    </location>
</feature>
<dbReference type="GO" id="GO:0033179">
    <property type="term" value="C:proton-transporting V-type ATPase, V0 domain"/>
    <property type="evidence" value="ECO:0007669"/>
    <property type="project" value="InterPro"/>
</dbReference>
<dbReference type="GO" id="GO:0016471">
    <property type="term" value="C:vacuolar proton-transporting V-type ATPase complex"/>
    <property type="evidence" value="ECO:0007669"/>
    <property type="project" value="TreeGrafter"/>
</dbReference>
<name>A0A7C5YTK3_9CREN</name>
<comment type="caution">
    <text evidence="11">The sequence shown here is derived from an EMBL/GenBank/DDBJ whole genome shotgun (WGS) entry which is preliminary data.</text>
</comment>
<feature type="transmembrane region" description="Helical" evidence="10">
    <location>
        <begin position="352"/>
        <end position="378"/>
    </location>
</feature>
<feature type="transmembrane region" description="Helical" evidence="10">
    <location>
        <begin position="471"/>
        <end position="491"/>
    </location>
</feature>
<comment type="subcellular location">
    <subcellularLocation>
        <location evidence="1">Membrane</location>
        <topology evidence="1">Multi-pass membrane protein</topology>
    </subcellularLocation>
</comment>